<keyword evidence="2" id="KW-1185">Reference proteome</keyword>
<name>A0A9D4M2A4_DREPO</name>
<proteinExistence type="predicted"/>
<comment type="caution">
    <text evidence="1">The sequence shown here is derived from an EMBL/GenBank/DDBJ whole genome shotgun (WGS) entry which is preliminary data.</text>
</comment>
<dbReference type="Proteomes" id="UP000828390">
    <property type="component" value="Unassembled WGS sequence"/>
</dbReference>
<reference evidence="1" key="1">
    <citation type="journal article" date="2019" name="bioRxiv">
        <title>The Genome of the Zebra Mussel, Dreissena polymorpha: A Resource for Invasive Species Research.</title>
        <authorList>
            <person name="McCartney M.A."/>
            <person name="Auch B."/>
            <person name="Kono T."/>
            <person name="Mallez S."/>
            <person name="Zhang Y."/>
            <person name="Obille A."/>
            <person name="Becker A."/>
            <person name="Abrahante J.E."/>
            <person name="Garbe J."/>
            <person name="Badalamenti J.P."/>
            <person name="Herman A."/>
            <person name="Mangelson H."/>
            <person name="Liachko I."/>
            <person name="Sullivan S."/>
            <person name="Sone E.D."/>
            <person name="Koren S."/>
            <person name="Silverstein K.A.T."/>
            <person name="Beckman K.B."/>
            <person name="Gohl D.M."/>
        </authorList>
    </citation>
    <scope>NUCLEOTIDE SEQUENCE</scope>
    <source>
        <strain evidence="1">Duluth1</strain>
        <tissue evidence="1">Whole animal</tissue>
    </source>
</reference>
<protein>
    <submittedName>
        <fullName evidence="1">Uncharacterized protein</fullName>
    </submittedName>
</protein>
<evidence type="ECO:0000313" key="1">
    <source>
        <dbReference type="EMBL" id="KAH3869542.1"/>
    </source>
</evidence>
<reference evidence="1" key="2">
    <citation type="submission" date="2020-11" db="EMBL/GenBank/DDBJ databases">
        <authorList>
            <person name="McCartney M.A."/>
            <person name="Auch B."/>
            <person name="Kono T."/>
            <person name="Mallez S."/>
            <person name="Becker A."/>
            <person name="Gohl D.M."/>
            <person name="Silverstein K.A.T."/>
            <person name="Koren S."/>
            <person name="Bechman K.B."/>
            <person name="Herman A."/>
            <person name="Abrahante J.E."/>
            <person name="Garbe J."/>
        </authorList>
    </citation>
    <scope>NUCLEOTIDE SEQUENCE</scope>
    <source>
        <strain evidence="1">Duluth1</strain>
        <tissue evidence="1">Whole animal</tissue>
    </source>
</reference>
<organism evidence="1 2">
    <name type="scientific">Dreissena polymorpha</name>
    <name type="common">Zebra mussel</name>
    <name type="synonym">Mytilus polymorpha</name>
    <dbReference type="NCBI Taxonomy" id="45954"/>
    <lineage>
        <taxon>Eukaryota</taxon>
        <taxon>Metazoa</taxon>
        <taxon>Spiralia</taxon>
        <taxon>Lophotrochozoa</taxon>
        <taxon>Mollusca</taxon>
        <taxon>Bivalvia</taxon>
        <taxon>Autobranchia</taxon>
        <taxon>Heteroconchia</taxon>
        <taxon>Euheterodonta</taxon>
        <taxon>Imparidentia</taxon>
        <taxon>Neoheterodontei</taxon>
        <taxon>Myida</taxon>
        <taxon>Dreissenoidea</taxon>
        <taxon>Dreissenidae</taxon>
        <taxon>Dreissena</taxon>
    </lineage>
</organism>
<accession>A0A9D4M2A4</accession>
<dbReference type="EMBL" id="JAIWYP010000002">
    <property type="protein sequence ID" value="KAH3869542.1"/>
    <property type="molecule type" value="Genomic_DNA"/>
</dbReference>
<evidence type="ECO:0000313" key="2">
    <source>
        <dbReference type="Proteomes" id="UP000828390"/>
    </source>
</evidence>
<gene>
    <name evidence="1" type="ORF">DPMN_032711</name>
</gene>
<sequence>MTGSRSIRAWLTAEGWIAVREELSGGYHGKFIHKKNVIYLSLSGLDVAWQPIGLEELSGGYHGEFIHMYIKYTYGVYDEENVIHHSFSGMDIAWQPIGLLFWRNSQLGSIVTTSS</sequence>
<dbReference type="AlphaFoldDB" id="A0A9D4M2A4"/>